<dbReference type="PANTHER" id="PTHR21089">
    <property type="entry name" value="SHIKIMATE DEHYDROGENASE"/>
    <property type="match status" value="1"/>
</dbReference>
<comment type="caution">
    <text evidence="1">The sequence shown here is derived from an EMBL/GenBank/DDBJ whole genome shotgun (WGS) entry which is preliminary data.</text>
</comment>
<dbReference type="Gene3D" id="3.40.50.720">
    <property type="entry name" value="NAD(P)-binding Rossmann-like Domain"/>
    <property type="match status" value="1"/>
</dbReference>
<accession>A0ABN1UBG8</accession>
<dbReference type="Proteomes" id="UP001499979">
    <property type="component" value="Unassembled WGS sequence"/>
</dbReference>
<protein>
    <submittedName>
        <fullName evidence="1">Shikimate dehydrogenase</fullName>
    </submittedName>
</protein>
<evidence type="ECO:0000313" key="1">
    <source>
        <dbReference type="EMBL" id="GAA1136287.1"/>
    </source>
</evidence>
<proteinExistence type="predicted"/>
<sequence>MRRLYFVGVSTTQSSIMKIFPAWAEVLGLDAEMRGVDLPLHAPLADVRDAVAAVRSDPQAAGALVTTHKAAVHDAAGAWFDELDEAARLCHEVSCIVLRDGRMLGWAKDPITSRQAYTQLLGPEPWRDGASDVVCLGAGGAGLALLVAVLGEEHQPGRFVLTDRDPERLELANQVLSRLTPRAEVELCRTAGTSDTDQVVTSAAPGSLIVNATGMGKDSPGSPISDAAVFPRGAVAWDMNYRGDLDFLRQARAQEWDRGLTVADGWRYFLHGWTEVIAEVFDVPMHTTRFAELAAVASEVTGRRVAGTAP</sequence>
<reference evidence="1 2" key="1">
    <citation type="journal article" date="2019" name="Int. J. Syst. Evol. Microbiol.">
        <title>The Global Catalogue of Microorganisms (GCM) 10K type strain sequencing project: providing services to taxonomists for standard genome sequencing and annotation.</title>
        <authorList>
            <consortium name="The Broad Institute Genomics Platform"/>
            <consortium name="The Broad Institute Genome Sequencing Center for Infectious Disease"/>
            <person name="Wu L."/>
            <person name="Ma J."/>
        </authorList>
    </citation>
    <scope>NUCLEOTIDE SEQUENCE [LARGE SCALE GENOMIC DNA]</scope>
    <source>
        <strain evidence="1 2">JCM 11813</strain>
    </source>
</reference>
<dbReference type="RefSeq" id="WP_343906918.1">
    <property type="nucleotide sequence ID" value="NZ_BAAAJE010000006.1"/>
</dbReference>
<dbReference type="Gene3D" id="3.40.50.10860">
    <property type="entry name" value="Leucine Dehydrogenase, chain A, domain 1"/>
    <property type="match status" value="1"/>
</dbReference>
<name>A0ABN1UBG8_9ACTN</name>
<dbReference type="SUPFAM" id="SSF51735">
    <property type="entry name" value="NAD(P)-binding Rossmann-fold domains"/>
    <property type="match status" value="1"/>
</dbReference>
<dbReference type="EMBL" id="BAAAJE010000006">
    <property type="protein sequence ID" value="GAA1136287.1"/>
    <property type="molecule type" value="Genomic_DNA"/>
</dbReference>
<evidence type="ECO:0000313" key="2">
    <source>
        <dbReference type="Proteomes" id="UP001499979"/>
    </source>
</evidence>
<keyword evidence="2" id="KW-1185">Reference proteome</keyword>
<dbReference type="InterPro" id="IPR036291">
    <property type="entry name" value="NAD(P)-bd_dom_sf"/>
</dbReference>
<dbReference type="InterPro" id="IPR022893">
    <property type="entry name" value="Shikimate_DH_fam"/>
</dbReference>
<dbReference type="PANTHER" id="PTHR21089:SF1">
    <property type="entry name" value="BIFUNCTIONAL 3-DEHYDROQUINATE DEHYDRATASE_SHIKIMATE DEHYDROGENASE, CHLOROPLASTIC"/>
    <property type="match status" value="1"/>
</dbReference>
<gene>
    <name evidence="1" type="ORF">GCM10009606_15520</name>
</gene>
<organism evidence="1 2">
    <name type="scientific">Nocardioides aquiterrae</name>
    <dbReference type="NCBI Taxonomy" id="203799"/>
    <lineage>
        <taxon>Bacteria</taxon>
        <taxon>Bacillati</taxon>
        <taxon>Actinomycetota</taxon>
        <taxon>Actinomycetes</taxon>
        <taxon>Propionibacteriales</taxon>
        <taxon>Nocardioidaceae</taxon>
        <taxon>Nocardioides</taxon>
    </lineage>
</organism>